<dbReference type="STRING" id="1745343.A0A2J6Q022"/>
<accession>A0A2J6Q022</accession>
<keyword evidence="4" id="KW-1185">Reference proteome</keyword>
<keyword evidence="3" id="KW-0378">Hydrolase</keyword>
<evidence type="ECO:0000313" key="4">
    <source>
        <dbReference type="Proteomes" id="UP000235672"/>
    </source>
</evidence>
<evidence type="ECO:0000256" key="1">
    <source>
        <dbReference type="SAM" id="MobiDB-lite"/>
    </source>
</evidence>
<name>A0A2J6Q022_9HELO</name>
<dbReference type="Pfam" id="PF01764">
    <property type="entry name" value="Lipase_3"/>
    <property type="match status" value="1"/>
</dbReference>
<dbReference type="InterPro" id="IPR002921">
    <property type="entry name" value="Fungal_lipase-type"/>
</dbReference>
<dbReference type="OrthoDB" id="438440at2759"/>
<dbReference type="CDD" id="cd00519">
    <property type="entry name" value="Lipase_3"/>
    <property type="match status" value="1"/>
</dbReference>
<sequence>MTLSKKSKPTTTPPPPQSNYNSAPNPSSSNVLISNPSWAYVEQRPNNPYGNGYGPQSSGWLIAPVPPQHQPLFLKQEYHPPQSSKVQNGGGNLGTLKLASVSVANLLNGDVPACVPGAKYFNNGVSPLYSQGAQYINQGVGLCDMISSKFDAVITLIDGERFSGDERELAVVTPPHPMWQQEQEQSGYAEKGIGKGKSKGMVNNSVSSALTSTNYFAKVNLYANSRLPLDLCPMKLYMSTFPILCLAAQYSERVYIKPGGRERETHVDSDWRMGTKAMVIKSVPMDDMNTIVFAIRGTQTFMDWAVNLRSAPESPEGFLDDPGNLCHAGFLTVAKKMIKPVAARLRHLLEEDPGRSKCSLLITGHSAGGAVAALLYSHMLSTSSETESELNILTGCFKRVHCISFGAPPVSLLPLAKPDNPAYQKSLFYSFVNEGDPVPRADKAYIRSLLDLYAHPAPGQTCPLTSGLGKSSSSLAVDKKPKKSKNAPVYPDAPLWPVPETALSNAGRIILLRSVERYENRGKKKEVHERMNEGVVAQIVDEALLRGVIWGDPVCHMMSLYSRRIEILATNAVTGRS</sequence>
<dbReference type="EMBL" id="KZ613489">
    <property type="protein sequence ID" value="PMD19554.1"/>
    <property type="molecule type" value="Genomic_DNA"/>
</dbReference>
<protein>
    <submittedName>
        <fullName evidence="3">Alpha/beta-hydrolase</fullName>
    </submittedName>
</protein>
<dbReference type="Gene3D" id="3.40.50.1820">
    <property type="entry name" value="alpha/beta hydrolase"/>
    <property type="match status" value="1"/>
</dbReference>
<dbReference type="GO" id="GO:0006629">
    <property type="term" value="P:lipid metabolic process"/>
    <property type="evidence" value="ECO:0007669"/>
    <property type="project" value="InterPro"/>
</dbReference>
<reference evidence="3 4" key="1">
    <citation type="submission" date="2016-05" db="EMBL/GenBank/DDBJ databases">
        <title>A degradative enzymes factory behind the ericoid mycorrhizal symbiosis.</title>
        <authorList>
            <consortium name="DOE Joint Genome Institute"/>
            <person name="Martino E."/>
            <person name="Morin E."/>
            <person name="Grelet G."/>
            <person name="Kuo A."/>
            <person name="Kohler A."/>
            <person name="Daghino S."/>
            <person name="Barry K."/>
            <person name="Choi C."/>
            <person name="Cichocki N."/>
            <person name="Clum A."/>
            <person name="Copeland A."/>
            <person name="Hainaut M."/>
            <person name="Haridas S."/>
            <person name="Labutti K."/>
            <person name="Lindquist E."/>
            <person name="Lipzen A."/>
            <person name="Khouja H.-R."/>
            <person name="Murat C."/>
            <person name="Ohm R."/>
            <person name="Olson A."/>
            <person name="Spatafora J."/>
            <person name="Veneault-Fourrey C."/>
            <person name="Henrissat B."/>
            <person name="Grigoriev I."/>
            <person name="Martin F."/>
            <person name="Perotto S."/>
        </authorList>
    </citation>
    <scope>NUCLEOTIDE SEQUENCE [LARGE SCALE GENOMIC DNA]</scope>
    <source>
        <strain evidence="3 4">UAMH 7357</strain>
    </source>
</reference>
<dbReference type="PANTHER" id="PTHR46023">
    <property type="entry name" value="LIPASE CLASS 3 PROTEIN-LIKE"/>
    <property type="match status" value="1"/>
</dbReference>
<dbReference type="Proteomes" id="UP000235672">
    <property type="component" value="Unassembled WGS sequence"/>
</dbReference>
<feature type="region of interest" description="Disordered" evidence="1">
    <location>
        <begin position="464"/>
        <end position="487"/>
    </location>
</feature>
<dbReference type="SUPFAM" id="SSF53474">
    <property type="entry name" value="alpha/beta-Hydrolases"/>
    <property type="match status" value="1"/>
</dbReference>
<feature type="compositionally biased region" description="Low complexity" evidence="1">
    <location>
        <begin position="466"/>
        <end position="475"/>
    </location>
</feature>
<evidence type="ECO:0000259" key="2">
    <source>
        <dbReference type="Pfam" id="PF01764"/>
    </source>
</evidence>
<organism evidence="3 4">
    <name type="scientific">Hyaloscypha hepaticicola</name>
    <dbReference type="NCBI Taxonomy" id="2082293"/>
    <lineage>
        <taxon>Eukaryota</taxon>
        <taxon>Fungi</taxon>
        <taxon>Dikarya</taxon>
        <taxon>Ascomycota</taxon>
        <taxon>Pezizomycotina</taxon>
        <taxon>Leotiomycetes</taxon>
        <taxon>Helotiales</taxon>
        <taxon>Hyaloscyphaceae</taxon>
        <taxon>Hyaloscypha</taxon>
    </lineage>
</organism>
<dbReference type="InterPro" id="IPR029058">
    <property type="entry name" value="AB_hydrolase_fold"/>
</dbReference>
<dbReference type="GO" id="GO:0016787">
    <property type="term" value="F:hydrolase activity"/>
    <property type="evidence" value="ECO:0007669"/>
    <property type="project" value="UniProtKB-KW"/>
</dbReference>
<feature type="compositionally biased region" description="Low complexity" evidence="1">
    <location>
        <begin position="18"/>
        <end position="29"/>
    </location>
</feature>
<dbReference type="PANTHER" id="PTHR46023:SF6">
    <property type="entry name" value="LIPASE CLASS 3 FAMILY PROTEIN"/>
    <property type="match status" value="1"/>
</dbReference>
<feature type="region of interest" description="Disordered" evidence="1">
    <location>
        <begin position="1"/>
        <end position="29"/>
    </location>
</feature>
<gene>
    <name evidence="3" type="ORF">NA56DRAFT_680258</name>
</gene>
<evidence type="ECO:0000313" key="3">
    <source>
        <dbReference type="EMBL" id="PMD19554.1"/>
    </source>
</evidence>
<dbReference type="AlphaFoldDB" id="A0A2J6Q022"/>
<feature type="domain" description="Fungal lipase-type" evidence="2">
    <location>
        <begin position="292"/>
        <end position="441"/>
    </location>
</feature>
<proteinExistence type="predicted"/>